<dbReference type="Pfam" id="PF16961">
    <property type="entry name" value="OmpA_like"/>
    <property type="match status" value="1"/>
</dbReference>
<dbReference type="InterPro" id="IPR031585">
    <property type="entry name" value="OmpA_OmpF-like"/>
</dbReference>
<name>A0ABS2DZD1_9BACT</name>
<dbReference type="SUPFAM" id="SSF56925">
    <property type="entry name" value="OMPA-like"/>
    <property type="match status" value="1"/>
</dbReference>
<comment type="caution">
    <text evidence="2">The sequence shown here is derived from an EMBL/GenBank/DDBJ whole genome shotgun (WGS) entry which is preliminary data.</text>
</comment>
<organism evidence="2 3">
    <name type="scientific">Mediterranea massiliensis</name>
    <dbReference type="NCBI Taxonomy" id="1841865"/>
    <lineage>
        <taxon>Bacteria</taxon>
        <taxon>Pseudomonadati</taxon>
        <taxon>Bacteroidota</taxon>
        <taxon>Bacteroidia</taxon>
        <taxon>Bacteroidales</taxon>
        <taxon>Bacteroidaceae</taxon>
        <taxon>Mediterranea</taxon>
    </lineage>
</organism>
<accession>A0ABS2DZD1</accession>
<gene>
    <name evidence="2" type="ORF">H7U35_05845</name>
</gene>
<reference evidence="2 3" key="1">
    <citation type="journal article" date="2021" name="Sci. Rep.">
        <title>The distribution of antibiotic resistance genes in chicken gut microbiota commensals.</title>
        <authorList>
            <person name="Juricova H."/>
            <person name="Matiasovicova J."/>
            <person name="Kubasova T."/>
            <person name="Cejkova D."/>
            <person name="Rychlik I."/>
        </authorList>
    </citation>
    <scope>NUCLEOTIDE SEQUENCE [LARGE SCALE GENOMIC DNA]</scope>
    <source>
        <strain evidence="2 3">An772</strain>
    </source>
</reference>
<dbReference type="InterPro" id="IPR011250">
    <property type="entry name" value="OMP/PagP_B-barrel"/>
</dbReference>
<sequence length="248" mass="26926">MRIRKLLILAALPMMCLAANAQEKGPKKGDFTVAATVSYNSNVMQNAAAGNLTDYSIAAASTNFSDQKLSVGVEGGWFFSDLWKLNLGGGMNISKHPGYSGVPGTYDPAQDEIGDGSIPNYAAVADQNFIQFNVYTGVDRYFKTKTNGLMPYVGLRVGYAYGRNLSQTDDETYMGRSVGEAFNIRGAITGGVDYFFNDAFFIGAQVDPFAYTYNRTLIKPQEGLSNLDANSHNFTILAAPTIKIGFKF</sequence>
<dbReference type="EMBL" id="JACLYZ010000009">
    <property type="protein sequence ID" value="MBM6734740.1"/>
    <property type="molecule type" value="Genomic_DNA"/>
</dbReference>
<evidence type="ECO:0000256" key="1">
    <source>
        <dbReference type="SAM" id="SignalP"/>
    </source>
</evidence>
<evidence type="ECO:0008006" key="4">
    <source>
        <dbReference type="Google" id="ProtNLM"/>
    </source>
</evidence>
<keyword evidence="1" id="KW-0732">Signal</keyword>
<dbReference type="Proteomes" id="UP000766986">
    <property type="component" value="Unassembled WGS sequence"/>
</dbReference>
<evidence type="ECO:0000313" key="2">
    <source>
        <dbReference type="EMBL" id="MBM6734740.1"/>
    </source>
</evidence>
<proteinExistence type="predicted"/>
<keyword evidence="3" id="KW-1185">Reference proteome</keyword>
<evidence type="ECO:0000313" key="3">
    <source>
        <dbReference type="Proteomes" id="UP000766986"/>
    </source>
</evidence>
<feature type="signal peptide" evidence="1">
    <location>
        <begin position="1"/>
        <end position="21"/>
    </location>
</feature>
<protein>
    <recommendedName>
        <fullName evidence="4">Outer membrane protein beta-barrel domain-containing protein</fullName>
    </recommendedName>
</protein>
<dbReference type="RefSeq" id="WP_205095078.1">
    <property type="nucleotide sequence ID" value="NZ_JACLYZ010000009.1"/>
</dbReference>
<dbReference type="Gene3D" id="2.40.160.20">
    <property type="match status" value="1"/>
</dbReference>
<feature type="chain" id="PRO_5045912964" description="Outer membrane protein beta-barrel domain-containing protein" evidence="1">
    <location>
        <begin position="22"/>
        <end position="248"/>
    </location>
</feature>